<keyword evidence="6" id="KW-0472">Membrane</keyword>
<dbReference type="EMBL" id="CP065725">
    <property type="protein sequence ID" value="QPT41114.1"/>
    <property type="molecule type" value="Genomic_DNA"/>
</dbReference>
<feature type="chain" id="PRO_5016486508" description="Cytochrome c-type biogenesis protein" evidence="6">
    <location>
        <begin position="33"/>
        <end position="155"/>
    </location>
</feature>
<feature type="domain" description="CcmH/CycL/Ccl2/NrfF N-terminal" evidence="7">
    <location>
        <begin position="22"/>
        <end position="146"/>
    </location>
</feature>
<evidence type="ECO:0000256" key="4">
    <source>
        <dbReference type="ARBA" id="ARBA00022729"/>
    </source>
</evidence>
<feature type="signal peptide" evidence="6">
    <location>
        <begin position="1"/>
        <end position="32"/>
    </location>
</feature>
<dbReference type="PANTHER" id="PTHR47870:SF4">
    <property type="entry name" value="CYTOCHROME C-TYPE BIOGENESIS PROTEIN CYCH"/>
    <property type="match status" value="1"/>
</dbReference>
<comment type="function">
    <text evidence="6">Possible subunit of a heme lyase.</text>
</comment>
<accession>A0A378XGI7</accession>
<dbReference type="InterPro" id="IPR038297">
    <property type="entry name" value="CcmH/CycL/NrfF/Ccl2_sf"/>
</dbReference>
<dbReference type="STRING" id="1122619.GCA_000373745_02513"/>
<evidence type="ECO:0000313" key="10">
    <source>
        <dbReference type="Proteomes" id="UP000254603"/>
    </source>
</evidence>
<evidence type="ECO:0000259" key="7">
    <source>
        <dbReference type="Pfam" id="PF03918"/>
    </source>
</evidence>
<evidence type="ECO:0000313" key="9">
    <source>
        <dbReference type="EMBL" id="SUA53739.1"/>
    </source>
</evidence>
<dbReference type="Proteomes" id="UP000594903">
    <property type="component" value="Chromosome"/>
</dbReference>
<evidence type="ECO:0000256" key="6">
    <source>
        <dbReference type="RuleBase" id="RU364112"/>
    </source>
</evidence>
<dbReference type="CDD" id="cd16378">
    <property type="entry name" value="CcmH_N"/>
    <property type="match status" value="1"/>
</dbReference>
<feature type="transmembrane region" description="Helical" evidence="6">
    <location>
        <begin position="118"/>
        <end position="139"/>
    </location>
</feature>
<evidence type="ECO:0000256" key="2">
    <source>
        <dbReference type="ARBA" id="ARBA00022617"/>
    </source>
</evidence>
<dbReference type="RefSeq" id="WP_018575692.1">
    <property type="nucleotide sequence ID" value="NZ_CP065725.1"/>
</dbReference>
<dbReference type="AlphaFoldDB" id="A0A378XGI7"/>
<protein>
    <recommendedName>
        <fullName evidence="6">Cytochrome c-type biogenesis protein</fullName>
    </recommendedName>
</protein>
<keyword evidence="6" id="KW-0812">Transmembrane</keyword>
<dbReference type="PANTHER" id="PTHR47870">
    <property type="entry name" value="CYTOCHROME C-TYPE BIOGENESIS PROTEIN CCMH"/>
    <property type="match status" value="1"/>
</dbReference>
<gene>
    <name evidence="9" type="primary">ccmH</name>
    <name evidence="8" type="ORF">I6G29_06170</name>
    <name evidence="9" type="ORF">NCTC11997_01290</name>
</gene>
<comment type="similarity">
    <text evidence="1 6">Belongs to the CcmH/CycL/Ccl2/NrfF family.</text>
</comment>
<keyword evidence="2 6" id="KW-0349">Heme</keyword>
<evidence type="ECO:0000313" key="11">
    <source>
        <dbReference type="Proteomes" id="UP000594903"/>
    </source>
</evidence>
<dbReference type="GO" id="GO:0005886">
    <property type="term" value="C:plasma membrane"/>
    <property type="evidence" value="ECO:0007669"/>
    <property type="project" value="TreeGrafter"/>
</dbReference>
<dbReference type="EMBL" id="UGSB01000001">
    <property type="protein sequence ID" value="SUA53739.1"/>
    <property type="molecule type" value="Genomic_DNA"/>
</dbReference>
<dbReference type="Proteomes" id="UP000254603">
    <property type="component" value="Unassembled WGS sequence"/>
</dbReference>
<sequence length="155" mass="17309">MNKNLNLKLLAVLLSAVLATLFISLINSTAHAQPQTTERLALSPELEKREHELSKRLRCLVCQNQSIAESGAGLADDLKAEIRLQLSLGKSDQEIVQHMVDRYGEFINYNPPLNSKTFLLWIGPGLVLLFMLFFLIRTIGKQSKGLSMKDSESAE</sequence>
<dbReference type="InterPro" id="IPR051263">
    <property type="entry name" value="C-type_cytochrome_biogenesis"/>
</dbReference>
<evidence type="ECO:0000313" key="8">
    <source>
        <dbReference type="EMBL" id="QPT41114.1"/>
    </source>
</evidence>
<proteinExistence type="inferred from homology"/>
<keyword evidence="3 6" id="KW-0479">Metal-binding</keyword>
<evidence type="ECO:0000256" key="1">
    <source>
        <dbReference type="ARBA" id="ARBA00010342"/>
    </source>
</evidence>
<keyword evidence="11" id="KW-1185">Reference proteome</keyword>
<evidence type="ECO:0000256" key="5">
    <source>
        <dbReference type="ARBA" id="ARBA00023004"/>
    </source>
</evidence>
<organism evidence="9 10">
    <name type="scientific">Oligella ureolytica</name>
    <dbReference type="NCBI Taxonomy" id="90244"/>
    <lineage>
        <taxon>Bacteria</taxon>
        <taxon>Pseudomonadati</taxon>
        <taxon>Pseudomonadota</taxon>
        <taxon>Betaproteobacteria</taxon>
        <taxon>Burkholderiales</taxon>
        <taxon>Alcaligenaceae</taxon>
        <taxon>Oligella</taxon>
    </lineage>
</organism>
<evidence type="ECO:0000256" key="3">
    <source>
        <dbReference type="ARBA" id="ARBA00022723"/>
    </source>
</evidence>
<keyword evidence="4 6" id="KW-0732">Signal</keyword>
<name>A0A378XGI7_9BURK</name>
<dbReference type="GO" id="GO:0046872">
    <property type="term" value="F:metal ion binding"/>
    <property type="evidence" value="ECO:0007669"/>
    <property type="project" value="UniProtKB-KW"/>
</dbReference>
<dbReference type="GO" id="GO:0017004">
    <property type="term" value="P:cytochrome complex assembly"/>
    <property type="evidence" value="ECO:0007669"/>
    <property type="project" value="UniProtKB-ARBA"/>
</dbReference>
<reference evidence="8 11" key="2">
    <citation type="submission" date="2020-12" db="EMBL/GenBank/DDBJ databases">
        <title>FDA dAtabase for Regulatory Grade micrObial Sequences (FDA-ARGOS): Supporting development and validation of Infectious Disease Dx tests.</title>
        <authorList>
            <person name="Sproer C."/>
            <person name="Gronow S."/>
            <person name="Severitt S."/>
            <person name="Schroder I."/>
            <person name="Tallon L."/>
            <person name="Sadzewicz L."/>
            <person name="Zhao X."/>
            <person name="Boylan J."/>
            <person name="Ott S."/>
            <person name="Bowen H."/>
            <person name="Vavikolanu K."/>
            <person name="Mehta A."/>
            <person name="Aluvathingal J."/>
            <person name="Nadendla S."/>
            <person name="Lowell S."/>
            <person name="Myers T."/>
            <person name="Yan Y."/>
            <person name="Sichtig H."/>
        </authorList>
    </citation>
    <scope>NUCLEOTIDE SEQUENCE [LARGE SCALE GENOMIC DNA]</scope>
    <source>
        <strain evidence="8 11">FDAARGOS_872</strain>
    </source>
</reference>
<dbReference type="Pfam" id="PF03918">
    <property type="entry name" value="CcmH"/>
    <property type="match status" value="1"/>
</dbReference>
<keyword evidence="5 6" id="KW-0408">Iron</keyword>
<dbReference type="InterPro" id="IPR005616">
    <property type="entry name" value="CcmH/CycL/Ccl2/NrfF_N"/>
</dbReference>
<dbReference type="Gene3D" id="1.10.8.640">
    <property type="entry name" value="Cytochrome C biogenesis protein"/>
    <property type="match status" value="1"/>
</dbReference>
<keyword evidence="6" id="KW-1133">Transmembrane helix</keyword>
<reference evidence="9 10" key="1">
    <citation type="submission" date="2018-06" db="EMBL/GenBank/DDBJ databases">
        <authorList>
            <consortium name="Pathogen Informatics"/>
            <person name="Doyle S."/>
        </authorList>
    </citation>
    <scope>NUCLEOTIDE SEQUENCE [LARGE SCALE GENOMIC DNA]</scope>
    <source>
        <strain evidence="9 10">NCTC11997</strain>
    </source>
</reference>
<dbReference type="FunFam" id="1.10.8.640:FF:000001">
    <property type="entry name" value="Cytochrome c-type biogenesis protein"/>
    <property type="match status" value="1"/>
</dbReference>
<dbReference type="OrthoDB" id="9804975at2"/>